<dbReference type="Pfam" id="PF06605">
    <property type="entry name" value="Prophage_tail"/>
    <property type="match status" value="1"/>
</dbReference>
<dbReference type="EMBL" id="JBHSFW010000002">
    <property type="protein sequence ID" value="MFC4618659.1"/>
    <property type="molecule type" value="Genomic_DNA"/>
</dbReference>
<evidence type="ECO:0000313" key="4">
    <source>
        <dbReference type="Proteomes" id="UP001596022"/>
    </source>
</evidence>
<dbReference type="NCBIfam" id="TIGR01665">
    <property type="entry name" value="put_anti_recept"/>
    <property type="match status" value="1"/>
</dbReference>
<evidence type="ECO:0000259" key="1">
    <source>
        <dbReference type="Pfam" id="PF06605"/>
    </source>
</evidence>
<keyword evidence="4" id="KW-1185">Reference proteome</keyword>
<comment type="caution">
    <text evidence="3">The sequence shown here is derived from an EMBL/GenBank/DDBJ whole genome shotgun (WGS) entry which is preliminary data.</text>
</comment>
<feature type="domain" description="Tail spike" evidence="1">
    <location>
        <begin position="123"/>
        <end position="370"/>
    </location>
</feature>
<dbReference type="RefSeq" id="WP_376845700.1">
    <property type="nucleotide sequence ID" value="NZ_JBHSFW010000002.1"/>
</dbReference>
<dbReference type="InterPro" id="IPR044051">
    <property type="entry name" value="Prophage_tail_N"/>
</dbReference>
<name>A0ABV9GK28_9BACL</name>
<feature type="domain" description="Prophage endopeptidase tail N-terminal" evidence="2">
    <location>
        <begin position="40"/>
        <end position="121"/>
    </location>
</feature>
<accession>A0ABV9GK28</accession>
<dbReference type="InterPro" id="IPR010572">
    <property type="entry name" value="Tail_dom"/>
</dbReference>
<evidence type="ECO:0000259" key="2">
    <source>
        <dbReference type="Pfam" id="PF18994"/>
    </source>
</evidence>
<organism evidence="3 4">
    <name type="scientific">Camelliibacillus cellulosilyticus</name>
    <dbReference type="NCBI Taxonomy" id="2174486"/>
    <lineage>
        <taxon>Bacteria</taxon>
        <taxon>Bacillati</taxon>
        <taxon>Bacillota</taxon>
        <taxon>Bacilli</taxon>
        <taxon>Bacillales</taxon>
        <taxon>Sporolactobacillaceae</taxon>
        <taxon>Camelliibacillus</taxon>
    </lineage>
</organism>
<gene>
    <name evidence="3" type="ORF">ACFO4N_07905</name>
</gene>
<protein>
    <submittedName>
        <fullName evidence="3">Phage tail spike protein</fullName>
    </submittedName>
</protein>
<dbReference type="Pfam" id="PF18994">
    <property type="entry name" value="Prophage_tailD1"/>
    <property type="match status" value="1"/>
</dbReference>
<dbReference type="Gene3D" id="2.60.120.260">
    <property type="entry name" value="Galactose-binding domain-like"/>
    <property type="match status" value="1"/>
</dbReference>
<reference evidence="4" key="1">
    <citation type="journal article" date="2019" name="Int. J. Syst. Evol. Microbiol.">
        <title>The Global Catalogue of Microorganisms (GCM) 10K type strain sequencing project: providing services to taxonomists for standard genome sequencing and annotation.</title>
        <authorList>
            <consortium name="The Broad Institute Genomics Platform"/>
            <consortium name="The Broad Institute Genome Sequencing Center for Infectious Disease"/>
            <person name="Wu L."/>
            <person name="Ma J."/>
        </authorList>
    </citation>
    <scope>NUCLEOTIDE SEQUENCE [LARGE SCALE GENOMIC DNA]</scope>
    <source>
        <strain evidence="4">CGMCC 1.16306</strain>
    </source>
</reference>
<proteinExistence type="predicted"/>
<dbReference type="InterPro" id="IPR007119">
    <property type="entry name" value="Phage_tail_spike_N"/>
</dbReference>
<sequence>MNKYNQLGSVRYNQLGRIKYNSRGGREVKPLFNRLAQARPVILDQNRRRLAVLENADNIILEQEINGIDQVTFTLPWKDEKRKYLVNENLVQLVNSIYIIRRVSVKRSGLSPAEIEVYAEALWYDLQFAEPVEKARWESATPEEIMKDILDGTGWRVGKVTITRERTLELEAGFTNRLKALYELPSLFGGELHFNTDTMTVDFTEPVGRKSGAAIAYSKNLEEVEAIYDTEELVTKLYLYGKNNMSIADANDGVPYLTDFSFTDKVRVRVTKDERFTNPYHLKERGEEALKVLARPRSSYVLRAADLSALSGMSHEEFFLGDEVLVYDKELGIDVRTRIVSWKYNVLQPWETELHLESKQPSLSELLTGIQEGTEFLYSEDAVERDEMLNLHVFNYLMNSRGDDGFNYWTNDGWELDAENGYSGNASFRATAQPGVKKSLRQTIYPSHRDSYSLSLRVATENLRVGDGRVGVYVKFKYQDGTEEEPIWIPLSEDE</sequence>
<dbReference type="Proteomes" id="UP001596022">
    <property type="component" value="Unassembled WGS sequence"/>
</dbReference>
<evidence type="ECO:0000313" key="3">
    <source>
        <dbReference type="EMBL" id="MFC4618659.1"/>
    </source>
</evidence>